<dbReference type="KEGG" id="psl:Psta_2087"/>
<gene>
    <name evidence="1" type="ordered locus">Psta_2087</name>
</gene>
<dbReference type="HOGENOM" id="CLU_2341174_0_0_0"/>
<evidence type="ECO:0000313" key="1">
    <source>
        <dbReference type="EMBL" id="ADB16761.1"/>
    </source>
</evidence>
<organism evidence="1 2">
    <name type="scientific">Pirellula staleyi (strain ATCC 27377 / DSM 6068 / ICPB 4128)</name>
    <name type="common">Pirella staleyi</name>
    <dbReference type="NCBI Taxonomy" id="530564"/>
    <lineage>
        <taxon>Bacteria</taxon>
        <taxon>Pseudomonadati</taxon>
        <taxon>Planctomycetota</taxon>
        <taxon>Planctomycetia</taxon>
        <taxon>Pirellulales</taxon>
        <taxon>Pirellulaceae</taxon>
        <taxon>Pirellula</taxon>
    </lineage>
</organism>
<protein>
    <submittedName>
        <fullName evidence="1">Uncharacterized protein</fullName>
    </submittedName>
</protein>
<name>D2R1P2_PIRSD</name>
<dbReference type="AlphaFoldDB" id="D2R1P2"/>
<dbReference type="eggNOG" id="ENOG5033402">
    <property type="taxonomic scope" value="Bacteria"/>
</dbReference>
<proteinExistence type="predicted"/>
<dbReference type="Proteomes" id="UP000001887">
    <property type="component" value="Chromosome"/>
</dbReference>
<dbReference type="EMBL" id="CP001848">
    <property type="protein sequence ID" value="ADB16761.1"/>
    <property type="molecule type" value="Genomic_DNA"/>
</dbReference>
<evidence type="ECO:0000313" key="2">
    <source>
        <dbReference type="Proteomes" id="UP000001887"/>
    </source>
</evidence>
<reference evidence="1 2" key="1">
    <citation type="journal article" date="2009" name="Stand. Genomic Sci.">
        <title>Complete genome sequence of Pirellula staleyi type strain (ATCC 27377).</title>
        <authorList>
            <person name="Clum A."/>
            <person name="Tindall B.J."/>
            <person name="Sikorski J."/>
            <person name="Ivanova N."/>
            <person name="Mavrommatis K."/>
            <person name="Lucas S."/>
            <person name="Glavina del Rio T."/>
            <person name="Nolan M."/>
            <person name="Chen F."/>
            <person name="Tice H."/>
            <person name="Pitluck S."/>
            <person name="Cheng J.F."/>
            <person name="Chertkov O."/>
            <person name="Brettin T."/>
            <person name="Han C."/>
            <person name="Detter J.C."/>
            <person name="Kuske C."/>
            <person name="Bruce D."/>
            <person name="Goodwin L."/>
            <person name="Ovchinikova G."/>
            <person name="Pati A."/>
            <person name="Mikhailova N."/>
            <person name="Chen A."/>
            <person name="Palaniappan K."/>
            <person name="Land M."/>
            <person name="Hauser L."/>
            <person name="Chang Y.J."/>
            <person name="Jeffries C.D."/>
            <person name="Chain P."/>
            <person name="Rohde M."/>
            <person name="Goker M."/>
            <person name="Bristow J."/>
            <person name="Eisen J.A."/>
            <person name="Markowitz V."/>
            <person name="Hugenholtz P."/>
            <person name="Kyrpides N.C."/>
            <person name="Klenk H.P."/>
            <person name="Lapidus A."/>
        </authorList>
    </citation>
    <scope>NUCLEOTIDE SEQUENCE [LARGE SCALE GENOMIC DNA]</scope>
    <source>
        <strain evidence="2">ATCC 27377 / DSM 6068 / ICPB 4128</strain>
    </source>
</reference>
<sequence length="98" mass="11108">MTMHSLQIGDLSDLRHYVHHTLCDLHQLELGAFEITERMLVRGDQPCGIFFCLHGPRSVKLTAIWETDRNTVLFYGSTGERIQKTQLVRAPKLACVAA</sequence>
<accession>D2R1P2</accession>
<keyword evidence="2" id="KW-1185">Reference proteome</keyword>